<dbReference type="InterPro" id="IPR010327">
    <property type="entry name" value="FldB/FldC_alpha/beta"/>
</dbReference>
<dbReference type="Pfam" id="PF06050">
    <property type="entry name" value="HGD-D"/>
    <property type="match status" value="1"/>
</dbReference>
<dbReference type="STRING" id="1122930.SAMN02745168_2105"/>
<evidence type="ECO:0000313" key="7">
    <source>
        <dbReference type="Proteomes" id="UP000192790"/>
    </source>
</evidence>
<dbReference type="Gene3D" id="3.40.50.11890">
    <property type="match status" value="1"/>
</dbReference>
<proteinExistence type="inferred from homology"/>
<keyword evidence="3" id="KW-0479">Metal-binding</keyword>
<dbReference type="OrthoDB" id="9810278at2"/>
<evidence type="ECO:0000313" key="6">
    <source>
        <dbReference type="EMBL" id="SMC69997.1"/>
    </source>
</evidence>
<dbReference type="Gene3D" id="3.40.50.11900">
    <property type="match status" value="1"/>
</dbReference>
<keyword evidence="7" id="KW-1185">Reference proteome</keyword>
<dbReference type="GO" id="GO:0046872">
    <property type="term" value="F:metal ion binding"/>
    <property type="evidence" value="ECO:0007669"/>
    <property type="project" value="UniProtKB-KW"/>
</dbReference>
<evidence type="ECO:0000256" key="2">
    <source>
        <dbReference type="ARBA" id="ARBA00005806"/>
    </source>
</evidence>
<name>A0A1W2BAI4_9FIRM</name>
<evidence type="ECO:0000256" key="4">
    <source>
        <dbReference type="ARBA" id="ARBA00023004"/>
    </source>
</evidence>
<keyword evidence="4" id="KW-0408">Iron</keyword>
<dbReference type="Proteomes" id="UP000192790">
    <property type="component" value="Unassembled WGS sequence"/>
</dbReference>
<evidence type="ECO:0000256" key="1">
    <source>
        <dbReference type="ARBA" id="ARBA00001966"/>
    </source>
</evidence>
<protein>
    <submittedName>
        <fullName evidence="6">Benzoyl-CoA reductase/2-hydroxyglutaryl-CoA dehydratase subunit, BcrC/BadD/HgdB</fullName>
    </submittedName>
</protein>
<accession>A0A1W2BAI4</accession>
<gene>
    <name evidence="6" type="ORF">SAMN02745168_2105</name>
</gene>
<reference evidence="6 7" key="1">
    <citation type="submission" date="2017-04" db="EMBL/GenBank/DDBJ databases">
        <authorList>
            <person name="Afonso C.L."/>
            <person name="Miller P.J."/>
            <person name="Scott M.A."/>
            <person name="Spackman E."/>
            <person name="Goraichik I."/>
            <person name="Dimitrov K.M."/>
            <person name="Suarez D.L."/>
            <person name="Swayne D.E."/>
        </authorList>
    </citation>
    <scope>NUCLEOTIDE SEQUENCE [LARGE SCALE GENOMIC DNA]</scope>
    <source>
        <strain evidence="6 7">DSM 12816</strain>
    </source>
</reference>
<dbReference type="PANTHER" id="PTHR30548">
    <property type="entry name" value="2-HYDROXYGLUTARYL-COA DEHYDRATASE, D-COMPONENT-RELATED"/>
    <property type="match status" value="1"/>
</dbReference>
<organism evidence="6 7">
    <name type="scientific">Papillibacter cinnamivorans DSM 12816</name>
    <dbReference type="NCBI Taxonomy" id="1122930"/>
    <lineage>
        <taxon>Bacteria</taxon>
        <taxon>Bacillati</taxon>
        <taxon>Bacillota</taxon>
        <taxon>Clostridia</taxon>
        <taxon>Eubacteriales</taxon>
        <taxon>Oscillospiraceae</taxon>
        <taxon>Papillibacter</taxon>
    </lineage>
</organism>
<dbReference type="AlphaFoldDB" id="A0A1W2BAI4"/>
<comment type="similarity">
    <text evidence="2">Belongs to the FldB/FldC dehydratase alpha/beta subunit family.</text>
</comment>
<dbReference type="GO" id="GO:0016836">
    <property type="term" value="F:hydro-lyase activity"/>
    <property type="evidence" value="ECO:0007669"/>
    <property type="project" value="UniProtKB-ARBA"/>
</dbReference>
<dbReference type="RefSeq" id="WP_084234778.1">
    <property type="nucleotide sequence ID" value="NZ_FWXW01000005.1"/>
</dbReference>
<keyword evidence="5" id="KW-0411">Iron-sulfur</keyword>
<dbReference type="PANTHER" id="PTHR30548:SF4">
    <property type="entry name" value="SUBUNIT OF OXYGEN-SENSITIVE 2-HYDROXYISOCAPROYL-COA DEHYDRATASE"/>
    <property type="match status" value="1"/>
</dbReference>
<evidence type="ECO:0000256" key="5">
    <source>
        <dbReference type="ARBA" id="ARBA00023014"/>
    </source>
</evidence>
<dbReference type="GO" id="GO:0051536">
    <property type="term" value="F:iron-sulfur cluster binding"/>
    <property type="evidence" value="ECO:0007669"/>
    <property type="project" value="UniProtKB-KW"/>
</dbReference>
<comment type="cofactor">
    <cofactor evidence="1">
        <name>[4Fe-4S] cluster</name>
        <dbReference type="ChEBI" id="CHEBI:49883"/>
    </cofactor>
</comment>
<evidence type="ECO:0000256" key="3">
    <source>
        <dbReference type="ARBA" id="ARBA00022723"/>
    </source>
</evidence>
<dbReference type="EMBL" id="FWXW01000005">
    <property type="protein sequence ID" value="SMC69997.1"/>
    <property type="molecule type" value="Genomic_DNA"/>
</dbReference>
<sequence>MPDSNLNSRKLSAKLTAEYYERLYTAKARGKLVAWATSIVPQELLETMNVEVAYPENHAAAIASRKGALPFLERAENSGYSNDICSYARVNLGYSQTLESEILNLPKPDFVICINNICNVVVKWYECLARYFNVPYILIDVPFNHEYEVNQSRVDYIKAQFQDAIVKLEEICGKPFDYDRFEKVMEISQRAARAWRRAMDYAHRVPSPMIGFNMFNYMALIVCLRGREEAVLLFETVAAEMEALMAEGKSQFPGEEKYRILWDGIAVWPHLAHTVSTLHGMNVNMTGSTYPDAWTILYDVGDLDGMAKAYASIMNNICVQRQVDLRTQILTASQCDGAVYHLNRSCKVMDFMQFDVRKRVHDATGKPYAVFDGDQSDPRNYAEAQYETRMQALVESMDEQKK</sequence>